<evidence type="ECO:0000256" key="6">
    <source>
        <dbReference type="ARBA" id="ARBA00022679"/>
    </source>
</evidence>
<reference evidence="16" key="1">
    <citation type="submission" date="2019-11" db="EMBL/GenBank/DDBJ databases">
        <authorList>
            <person name="Liu Y."/>
            <person name="Hou J."/>
            <person name="Li T.-Q."/>
            <person name="Guan C.-H."/>
            <person name="Wu X."/>
            <person name="Wu H.-Z."/>
            <person name="Ling F."/>
            <person name="Zhang R."/>
            <person name="Shi X.-G."/>
            <person name="Ren J.-P."/>
            <person name="Chen E.-F."/>
            <person name="Sun J.-M."/>
        </authorList>
    </citation>
    <scope>NUCLEOTIDE SEQUENCE</scope>
    <source>
        <strain evidence="16">Adult_tree_wgs_1</strain>
        <tissue evidence="16">Leaves</tissue>
    </source>
</reference>
<evidence type="ECO:0000256" key="9">
    <source>
        <dbReference type="ARBA" id="ARBA00022777"/>
    </source>
</evidence>
<dbReference type="GO" id="GO:0005524">
    <property type="term" value="F:ATP binding"/>
    <property type="evidence" value="ECO:0007669"/>
    <property type="project" value="UniProtKB-KW"/>
</dbReference>
<keyword evidence="5" id="KW-0132">Cell division</keyword>
<accession>A0A834G1I1</accession>
<dbReference type="GO" id="GO:0051301">
    <property type="term" value="P:cell division"/>
    <property type="evidence" value="ECO:0007669"/>
    <property type="project" value="UniProtKB-KW"/>
</dbReference>
<dbReference type="InterPro" id="IPR008271">
    <property type="entry name" value="Ser/Thr_kinase_AS"/>
</dbReference>
<keyword evidence="6" id="KW-0808">Transferase</keyword>
<dbReference type="PANTHER" id="PTHR24056">
    <property type="entry name" value="CELL DIVISION PROTEIN KINASE"/>
    <property type="match status" value="1"/>
</dbReference>
<comment type="catalytic activity">
    <reaction evidence="12">
        <text>L-threonyl-[protein] + ATP = O-phospho-L-threonyl-[protein] + ADP + H(+)</text>
        <dbReference type="Rhea" id="RHEA:46608"/>
        <dbReference type="Rhea" id="RHEA-COMP:11060"/>
        <dbReference type="Rhea" id="RHEA-COMP:11605"/>
        <dbReference type="ChEBI" id="CHEBI:15378"/>
        <dbReference type="ChEBI" id="CHEBI:30013"/>
        <dbReference type="ChEBI" id="CHEBI:30616"/>
        <dbReference type="ChEBI" id="CHEBI:61977"/>
        <dbReference type="ChEBI" id="CHEBI:456216"/>
        <dbReference type="EC" id="2.7.11.22"/>
    </reaction>
</comment>
<dbReference type="FunFam" id="1.10.510.10:FF:000624">
    <property type="entry name" value="Mitogen-activated protein kinase"/>
    <property type="match status" value="1"/>
</dbReference>
<dbReference type="PROSITE" id="PS00108">
    <property type="entry name" value="PROTEIN_KINASE_ST"/>
    <property type="match status" value="1"/>
</dbReference>
<sequence>MGLKILLLLYFLDVLWMAFFLKMERYSLEDEELPPGSQAIVYVAKDNLTSKTMALKKIALAEEGEIPKIVIREASLLLDLRHDNIVKLDRVFVAEDFVYLALEYLPMDLNTHMVWHDDKYPALAKKFLKQILSGVSYCHSHKVWHRDLKPQNVLVDTRNEAIKICDFGLARGFVSPNLALSPEVVTLGYRAPEVLMGSSQYSSSIDMWSVGCIFAEMLTKKPLFYGTSEIEALGEIFRLLGTPTEDSWPGVSSLSGFPNEEIQAQPEYFGSVTRHLEAGGVDLLQRLLCLDPDRRITAKAALAHEYFTR</sequence>
<keyword evidence="14" id="KW-0732">Signal</keyword>
<name>A0A834G1I1_RHOSS</name>
<dbReference type="Gene3D" id="1.10.510.10">
    <property type="entry name" value="Transferase(Phosphotransferase) domain 1"/>
    <property type="match status" value="1"/>
</dbReference>
<dbReference type="SUPFAM" id="SSF56112">
    <property type="entry name" value="Protein kinase-like (PK-like)"/>
    <property type="match status" value="1"/>
</dbReference>
<dbReference type="CDD" id="cd07829">
    <property type="entry name" value="STKc_CDK_like"/>
    <property type="match status" value="1"/>
</dbReference>
<evidence type="ECO:0000256" key="10">
    <source>
        <dbReference type="ARBA" id="ARBA00022840"/>
    </source>
</evidence>
<organism evidence="16 17">
    <name type="scientific">Rhododendron simsii</name>
    <name type="common">Sims's rhododendron</name>
    <dbReference type="NCBI Taxonomy" id="118357"/>
    <lineage>
        <taxon>Eukaryota</taxon>
        <taxon>Viridiplantae</taxon>
        <taxon>Streptophyta</taxon>
        <taxon>Embryophyta</taxon>
        <taxon>Tracheophyta</taxon>
        <taxon>Spermatophyta</taxon>
        <taxon>Magnoliopsida</taxon>
        <taxon>eudicotyledons</taxon>
        <taxon>Gunneridae</taxon>
        <taxon>Pentapetalae</taxon>
        <taxon>asterids</taxon>
        <taxon>Ericales</taxon>
        <taxon>Ericaceae</taxon>
        <taxon>Ericoideae</taxon>
        <taxon>Rhodoreae</taxon>
        <taxon>Rhododendron</taxon>
    </lineage>
</organism>
<comment type="catalytic activity">
    <reaction evidence="13">
        <text>L-seryl-[protein] + ATP = O-phospho-L-seryl-[protein] + ADP + H(+)</text>
        <dbReference type="Rhea" id="RHEA:17989"/>
        <dbReference type="Rhea" id="RHEA-COMP:9863"/>
        <dbReference type="Rhea" id="RHEA-COMP:11604"/>
        <dbReference type="ChEBI" id="CHEBI:15378"/>
        <dbReference type="ChEBI" id="CHEBI:29999"/>
        <dbReference type="ChEBI" id="CHEBI:30616"/>
        <dbReference type="ChEBI" id="CHEBI:83421"/>
        <dbReference type="ChEBI" id="CHEBI:456216"/>
        <dbReference type="EC" id="2.7.11.22"/>
    </reaction>
</comment>
<feature type="signal peptide" evidence="14">
    <location>
        <begin position="1"/>
        <end position="17"/>
    </location>
</feature>
<dbReference type="GO" id="GO:0000307">
    <property type="term" value="C:cyclin-dependent protein kinase holoenzyme complex"/>
    <property type="evidence" value="ECO:0007669"/>
    <property type="project" value="TreeGrafter"/>
</dbReference>
<evidence type="ECO:0000256" key="5">
    <source>
        <dbReference type="ARBA" id="ARBA00022618"/>
    </source>
</evidence>
<dbReference type="GO" id="GO:0051445">
    <property type="term" value="P:regulation of meiotic cell cycle"/>
    <property type="evidence" value="ECO:0007669"/>
    <property type="project" value="TreeGrafter"/>
</dbReference>
<keyword evidence="17" id="KW-1185">Reference proteome</keyword>
<dbReference type="InterPro" id="IPR050108">
    <property type="entry name" value="CDK"/>
</dbReference>
<keyword evidence="3" id="KW-0723">Serine/threonine-protein kinase</keyword>
<feature type="domain" description="Protein kinase" evidence="15">
    <location>
        <begin position="27"/>
        <end position="307"/>
    </location>
</feature>
<dbReference type="GO" id="GO:0030332">
    <property type="term" value="F:cyclin binding"/>
    <property type="evidence" value="ECO:0007669"/>
    <property type="project" value="TreeGrafter"/>
</dbReference>
<dbReference type="GO" id="GO:0005634">
    <property type="term" value="C:nucleus"/>
    <property type="evidence" value="ECO:0007669"/>
    <property type="project" value="TreeGrafter"/>
</dbReference>
<dbReference type="OrthoDB" id="1732493at2759"/>
<gene>
    <name evidence="16" type="ORF">RHSIM_Rhsim13G0226100</name>
</gene>
<evidence type="ECO:0000313" key="17">
    <source>
        <dbReference type="Proteomes" id="UP000626092"/>
    </source>
</evidence>
<protein>
    <recommendedName>
        <fullName evidence="2">cyclin-dependent kinase</fullName>
        <ecNumber evidence="2">2.7.11.22</ecNumber>
    </recommendedName>
</protein>
<evidence type="ECO:0000256" key="14">
    <source>
        <dbReference type="SAM" id="SignalP"/>
    </source>
</evidence>
<evidence type="ECO:0000256" key="1">
    <source>
        <dbReference type="ARBA" id="ARBA00006485"/>
    </source>
</evidence>
<dbReference type="Gene3D" id="3.30.200.20">
    <property type="entry name" value="Phosphorylase Kinase, domain 1"/>
    <property type="match status" value="1"/>
</dbReference>
<keyword evidence="8" id="KW-0498">Mitosis</keyword>
<dbReference type="AlphaFoldDB" id="A0A834G1I1"/>
<evidence type="ECO:0000313" key="16">
    <source>
        <dbReference type="EMBL" id="KAF7119917.1"/>
    </source>
</evidence>
<evidence type="ECO:0000256" key="4">
    <source>
        <dbReference type="ARBA" id="ARBA00022553"/>
    </source>
</evidence>
<keyword evidence="7" id="KW-0547">Nucleotide-binding</keyword>
<dbReference type="InterPro" id="IPR011009">
    <property type="entry name" value="Kinase-like_dom_sf"/>
</dbReference>
<dbReference type="GO" id="GO:0000082">
    <property type="term" value="P:G1/S transition of mitotic cell cycle"/>
    <property type="evidence" value="ECO:0007669"/>
    <property type="project" value="TreeGrafter"/>
</dbReference>
<dbReference type="GO" id="GO:0004693">
    <property type="term" value="F:cyclin-dependent protein serine/threonine kinase activity"/>
    <property type="evidence" value="ECO:0007669"/>
    <property type="project" value="UniProtKB-EC"/>
</dbReference>
<dbReference type="PROSITE" id="PS50011">
    <property type="entry name" value="PROTEIN_KINASE_DOM"/>
    <property type="match status" value="1"/>
</dbReference>
<keyword evidence="9" id="KW-0418">Kinase</keyword>
<feature type="chain" id="PRO_5032614988" description="cyclin-dependent kinase" evidence="14">
    <location>
        <begin position="18"/>
        <end position="309"/>
    </location>
</feature>
<dbReference type="GO" id="GO:0010468">
    <property type="term" value="P:regulation of gene expression"/>
    <property type="evidence" value="ECO:0007669"/>
    <property type="project" value="TreeGrafter"/>
</dbReference>
<proteinExistence type="inferred from homology"/>
<dbReference type="GO" id="GO:0010389">
    <property type="term" value="P:regulation of G2/M transition of mitotic cell cycle"/>
    <property type="evidence" value="ECO:0007669"/>
    <property type="project" value="TreeGrafter"/>
</dbReference>
<keyword evidence="4" id="KW-0597">Phosphoprotein</keyword>
<evidence type="ECO:0000256" key="13">
    <source>
        <dbReference type="ARBA" id="ARBA00048367"/>
    </source>
</evidence>
<dbReference type="Proteomes" id="UP000626092">
    <property type="component" value="Unassembled WGS sequence"/>
</dbReference>
<evidence type="ECO:0000256" key="2">
    <source>
        <dbReference type="ARBA" id="ARBA00012425"/>
    </source>
</evidence>
<evidence type="ECO:0000256" key="8">
    <source>
        <dbReference type="ARBA" id="ARBA00022776"/>
    </source>
</evidence>
<dbReference type="SMART" id="SM00220">
    <property type="entry name" value="S_TKc"/>
    <property type="match status" value="1"/>
</dbReference>
<keyword evidence="11" id="KW-0131">Cell cycle</keyword>
<comment type="similarity">
    <text evidence="1">Belongs to the protein kinase superfamily. CMGC Ser/Thr protein kinase family. CDC2/CDKX subfamily.</text>
</comment>
<dbReference type="Pfam" id="PF00069">
    <property type="entry name" value="Pkinase"/>
    <property type="match status" value="1"/>
</dbReference>
<dbReference type="EC" id="2.7.11.22" evidence="2"/>
<evidence type="ECO:0000256" key="12">
    <source>
        <dbReference type="ARBA" id="ARBA00047811"/>
    </source>
</evidence>
<keyword evidence="10" id="KW-0067">ATP-binding</keyword>
<evidence type="ECO:0000259" key="15">
    <source>
        <dbReference type="PROSITE" id="PS50011"/>
    </source>
</evidence>
<dbReference type="EMBL" id="WJXA01000013">
    <property type="protein sequence ID" value="KAF7119917.1"/>
    <property type="molecule type" value="Genomic_DNA"/>
</dbReference>
<evidence type="ECO:0000256" key="3">
    <source>
        <dbReference type="ARBA" id="ARBA00022527"/>
    </source>
</evidence>
<dbReference type="GO" id="GO:0005737">
    <property type="term" value="C:cytoplasm"/>
    <property type="evidence" value="ECO:0007669"/>
    <property type="project" value="TreeGrafter"/>
</dbReference>
<evidence type="ECO:0000256" key="11">
    <source>
        <dbReference type="ARBA" id="ARBA00023306"/>
    </source>
</evidence>
<dbReference type="InterPro" id="IPR000719">
    <property type="entry name" value="Prot_kinase_dom"/>
</dbReference>
<comment type="caution">
    <text evidence="16">The sequence shown here is derived from an EMBL/GenBank/DDBJ whole genome shotgun (WGS) entry which is preliminary data.</text>
</comment>
<dbReference type="GO" id="GO:0007165">
    <property type="term" value="P:signal transduction"/>
    <property type="evidence" value="ECO:0007669"/>
    <property type="project" value="TreeGrafter"/>
</dbReference>
<dbReference type="PANTHER" id="PTHR24056:SF548">
    <property type="entry name" value="CYCLIN-DEPENDENT KINASE A-1"/>
    <property type="match status" value="1"/>
</dbReference>
<evidence type="ECO:0000256" key="7">
    <source>
        <dbReference type="ARBA" id="ARBA00022741"/>
    </source>
</evidence>